<evidence type="ECO:0000313" key="2">
    <source>
        <dbReference type="Proteomes" id="UP001524569"/>
    </source>
</evidence>
<reference evidence="1 2" key="1">
    <citation type="submission" date="2022-07" db="EMBL/GenBank/DDBJ databases">
        <title>Methylomonas rivi sp. nov., Methylomonas rosea sp. nov., Methylomonas aureus sp. nov. and Methylomonas subterranea sp. nov., four novel methanotrophs isolated from a freshwater creek and the deep terrestrial subsurface.</title>
        <authorList>
            <person name="Abin C."/>
            <person name="Sankaranarayanan K."/>
            <person name="Garner C."/>
            <person name="Sindelar R."/>
            <person name="Kotary K."/>
            <person name="Garner R."/>
            <person name="Barclay S."/>
            <person name="Lawson P."/>
            <person name="Krumholz L."/>
        </authorList>
    </citation>
    <scope>NUCLEOTIDE SEQUENCE [LARGE SCALE GENOMIC DNA]</scope>
    <source>
        <strain evidence="1 2">SURF-1</strain>
    </source>
</reference>
<name>A0ABT1UGA2_9GAMM</name>
<keyword evidence="2" id="KW-1185">Reference proteome</keyword>
<dbReference type="RefSeq" id="WP_256610551.1">
    <property type="nucleotide sequence ID" value="NZ_JANIBM010000008.1"/>
</dbReference>
<organism evidence="1 2">
    <name type="scientific">Methylomonas aurea</name>
    <dbReference type="NCBI Taxonomy" id="2952224"/>
    <lineage>
        <taxon>Bacteria</taxon>
        <taxon>Pseudomonadati</taxon>
        <taxon>Pseudomonadota</taxon>
        <taxon>Gammaproteobacteria</taxon>
        <taxon>Methylococcales</taxon>
        <taxon>Methylococcaceae</taxon>
        <taxon>Methylomonas</taxon>
    </lineage>
</organism>
<comment type="caution">
    <text evidence="1">The sequence shown here is derived from an EMBL/GenBank/DDBJ whole genome shotgun (WGS) entry which is preliminary data.</text>
</comment>
<protein>
    <submittedName>
        <fullName evidence="1">Uncharacterized protein</fullName>
    </submittedName>
</protein>
<sequence length="44" mass="4789">MIESLTVMRFDMDFGLRPEKKLSCLAPAGLDSSTRGVTEVSMPA</sequence>
<accession>A0ABT1UGA2</accession>
<evidence type="ECO:0000313" key="1">
    <source>
        <dbReference type="EMBL" id="MCQ8181262.1"/>
    </source>
</evidence>
<proteinExistence type="predicted"/>
<dbReference type="Proteomes" id="UP001524569">
    <property type="component" value="Unassembled WGS sequence"/>
</dbReference>
<gene>
    <name evidence="1" type="ORF">NP603_09085</name>
</gene>
<dbReference type="EMBL" id="JANIBM010000008">
    <property type="protein sequence ID" value="MCQ8181262.1"/>
    <property type="molecule type" value="Genomic_DNA"/>
</dbReference>